<dbReference type="InterPro" id="IPR011333">
    <property type="entry name" value="SKP1/BTB/POZ_sf"/>
</dbReference>
<name>A0AAW1SYU1_9CHLO</name>
<dbReference type="AlphaFoldDB" id="A0AAW1SYU1"/>
<dbReference type="Proteomes" id="UP001485043">
    <property type="component" value="Unassembled WGS sequence"/>
</dbReference>
<keyword evidence="3" id="KW-1185">Reference proteome</keyword>
<protein>
    <submittedName>
        <fullName evidence="2">Uncharacterized protein</fullName>
    </submittedName>
</protein>
<evidence type="ECO:0000256" key="1">
    <source>
        <dbReference type="SAM" id="MobiDB-lite"/>
    </source>
</evidence>
<dbReference type="EMBL" id="JALJOV010000706">
    <property type="protein sequence ID" value="KAK9861757.1"/>
    <property type="molecule type" value="Genomic_DNA"/>
</dbReference>
<organism evidence="2 3">
    <name type="scientific">Apatococcus fuscideae</name>
    <dbReference type="NCBI Taxonomy" id="2026836"/>
    <lineage>
        <taxon>Eukaryota</taxon>
        <taxon>Viridiplantae</taxon>
        <taxon>Chlorophyta</taxon>
        <taxon>core chlorophytes</taxon>
        <taxon>Trebouxiophyceae</taxon>
        <taxon>Chlorellales</taxon>
        <taxon>Chlorellaceae</taxon>
        <taxon>Apatococcus</taxon>
    </lineage>
</organism>
<dbReference type="SUPFAM" id="SSF54695">
    <property type="entry name" value="POZ domain"/>
    <property type="match status" value="1"/>
</dbReference>
<accession>A0AAW1SYU1</accession>
<sequence length="364" mass="40711">MPTPEQPNNTQGMSKSRKRRRRAGNGTFVDQIANQLEESTRRERERACEEVRRACEEESAAKQKRLEQAFQLEKQQLVRQHEAELACVAEMATRRESDSKQFAYIVRGSSLSGSVPRQIFEAEPDSVLNRLYNGEWQYALDGQGRAMVNSNPAHWPLILDWLSFNVLPANPTPEFIAECEFWQLGNLLGKLEARRRTRDANLSTFSISGQHSFRVSRASEGGFTLKGHFCKFPERFRRGQPVEVAFSAFGAEWLFGLSSQGPYLSNDGNAASGRSLTIVIGTSQPWQACSIESATPYDNSQWGCGWGSSGLEHLLSHKRLEVNGNLPVTVTLLMPQSVASELEETSSDEGETSSASEDPESEWE</sequence>
<gene>
    <name evidence="2" type="ORF">WJX84_000911</name>
</gene>
<evidence type="ECO:0000313" key="2">
    <source>
        <dbReference type="EMBL" id="KAK9861757.1"/>
    </source>
</evidence>
<proteinExistence type="predicted"/>
<feature type="compositionally biased region" description="Acidic residues" evidence="1">
    <location>
        <begin position="341"/>
        <end position="364"/>
    </location>
</feature>
<comment type="caution">
    <text evidence="2">The sequence shown here is derived from an EMBL/GenBank/DDBJ whole genome shotgun (WGS) entry which is preliminary data.</text>
</comment>
<dbReference type="Gene3D" id="3.30.710.10">
    <property type="entry name" value="Potassium Channel Kv1.1, Chain A"/>
    <property type="match status" value="1"/>
</dbReference>
<feature type="region of interest" description="Disordered" evidence="1">
    <location>
        <begin position="1"/>
        <end position="44"/>
    </location>
</feature>
<evidence type="ECO:0000313" key="3">
    <source>
        <dbReference type="Proteomes" id="UP001485043"/>
    </source>
</evidence>
<feature type="region of interest" description="Disordered" evidence="1">
    <location>
        <begin position="337"/>
        <end position="364"/>
    </location>
</feature>
<feature type="compositionally biased region" description="Polar residues" evidence="1">
    <location>
        <begin position="1"/>
        <end position="14"/>
    </location>
</feature>
<reference evidence="2 3" key="1">
    <citation type="journal article" date="2024" name="Nat. Commun.">
        <title>Phylogenomics reveals the evolutionary origins of lichenization in chlorophyte algae.</title>
        <authorList>
            <person name="Puginier C."/>
            <person name="Libourel C."/>
            <person name="Otte J."/>
            <person name="Skaloud P."/>
            <person name="Haon M."/>
            <person name="Grisel S."/>
            <person name="Petersen M."/>
            <person name="Berrin J.G."/>
            <person name="Delaux P.M."/>
            <person name="Dal Grande F."/>
            <person name="Keller J."/>
        </authorList>
    </citation>
    <scope>NUCLEOTIDE SEQUENCE [LARGE SCALE GENOMIC DNA]</scope>
    <source>
        <strain evidence="2 3">SAG 2523</strain>
    </source>
</reference>